<feature type="domain" description="AB hydrolase-1" evidence="3">
    <location>
        <begin position="26"/>
        <end position="263"/>
    </location>
</feature>
<proteinExistence type="inferred from homology"/>
<evidence type="ECO:0000259" key="3">
    <source>
        <dbReference type="Pfam" id="PF00561"/>
    </source>
</evidence>
<dbReference type="RefSeq" id="WP_092805304.1">
    <property type="nucleotide sequence ID" value="NZ_FMUH01000004.1"/>
</dbReference>
<accession>A0A1G4YIJ4</accession>
<dbReference type="Gene3D" id="3.40.50.1820">
    <property type="entry name" value="alpha/beta hydrolase"/>
    <property type="match status" value="1"/>
</dbReference>
<keyword evidence="1" id="KW-0575">Peroxidase</keyword>
<keyword evidence="5" id="KW-1185">Reference proteome</keyword>
<dbReference type="InterPro" id="IPR050471">
    <property type="entry name" value="AB_hydrolase"/>
</dbReference>
<evidence type="ECO:0000256" key="2">
    <source>
        <dbReference type="ARBA" id="ARBA00038128"/>
    </source>
</evidence>
<evidence type="ECO:0000313" key="5">
    <source>
        <dbReference type="Proteomes" id="UP000198981"/>
    </source>
</evidence>
<dbReference type="EMBL" id="FMUH01000004">
    <property type="protein sequence ID" value="SCX52608.1"/>
    <property type="molecule type" value="Genomic_DNA"/>
</dbReference>
<organism evidence="4 5">
    <name type="scientific">Klenkia marina</name>
    <dbReference type="NCBI Taxonomy" id="1960309"/>
    <lineage>
        <taxon>Bacteria</taxon>
        <taxon>Bacillati</taxon>
        <taxon>Actinomycetota</taxon>
        <taxon>Actinomycetes</taxon>
        <taxon>Geodermatophilales</taxon>
        <taxon>Geodermatophilaceae</taxon>
        <taxon>Klenkia</taxon>
    </lineage>
</organism>
<dbReference type="PANTHER" id="PTHR43433">
    <property type="entry name" value="HYDROLASE, ALPHA/BETA FOLD FAMILY PROTEIN"/>
    <property type="match status" value="1"/>
</dbReference>
<dbReference type="AlphaFoldDB" id="A0A1G4YIJ4"/>
<dbReference type="InterPro" id="IPR000073">
    <property type="entry name" value="AB_hydrolase_1"/>
</dbReference>
<dbReference type="GO" id="GO:0004601">
    <property type="term" value="F:peroxidase activity"/>
    <property type="evidence" value="ECO:0007669"/>
    <property type="project" value="UniProtKB-KW"/>
</dbReference>
<reference evidence="5" key="1">
    <citation type="submission" date="2016-10" db="EMBL/GenBank/DDBJ databases">
        <authorList>
            <person name="Varghese N."/>
            <person name="Submissions S."/>
        </authorList>
    </citation>
    <scope>NUCLEOTIDE SEQUENCE [LARGE SCALE GENOMIC DNA]</scope>
    <source>
        <strain evidence="5">DSM 45722</strain>
    </source>
</reference>
<evidence type="ECO:0000256" key="1">
    <source>
        <dbReference type="ARBA" id="ARBA00022559"/>
    </source>
</evidence>
<keyword evidence="1" id="KW-0560">Oxidoreductase</keyword>
<dbReference type="PRINTS" id="PR00412">
    <property type="entry name" value="EPOXHYDRLASE"/>
</dbReference>
<dbReference type="FunFam" id="3.40.50.1820:FF:000205">
    <property type="entry name" value="Non-haem bromoperoxidase BPO-A2"/>
    <property type="match status" value="1"/>
</dbReference>
<name>A0A1G4YIJ4_9ACTN</name>
<comment type="similarity">
    <text evidence="2">Belongs to the AB hydrolase superfamily. Bacterial non-heme haloperoxidase / perhydrolase family.</text>
</comment>
<dbReference type="Pfam" id="PF00561">
    <property type="entry name" value="Abhydrolase_1"/>
    <property type="match status" value="1"/>
</dbReference>
<dbReference type="OrthoDB" id="9785847at2"/>
<sequence>MATVTVGTENSAPIELYYEDHGAGRPVVLIHGWPLSGKSWEAQVPALVEAGHRVVTYDRRGFGESSKPFDGYDYDTFAADLDALLTHLDLTDVTLVGFSMGGGEVVRYISRYGTDRIRSAVLAAAVPPYLYKSDDNPDGGLDDATIEAFQTGVRTDRPAFLEDFTENFFAAGDKNDLVSSAQKAFARQIANVASPKGTLDCITAFGRTDFRDDLTKVTVPTLVIHGDSDGVVPFEVSGKRSAESIEGAELVVVEGGPHGVNASHPQEFNAALLQFLAK</sequence>
<dbReference type="STRING" id="1960309.SAMN03159343_2814"/>
<dbReference type="InterPro" id="IPR029058">
    <property type="entry name" value="AB_hydrolase_fold"/>
</dbReference>
<evidence type="ECO:0000313" key="4">
    <source>
        <dbReference type="EMBL" id="SCX52608.1"/>
    </source>
</evidence>
<gene>
    <name evidence="4" type="ORF">SAMN03159343_2814</name>
</gene>
<protein>
    <submittedName>
        <fullName evidence="4">Pimeloyl-ACP methyl ester carboxylesterase</fullName>
    </submittedName>
</protein>
<dbReference type="SUPFAM" id="SSF53474">
    <property type="entry name" value="alpha/beta-Hydrolases"/>
    <property type="match status" value="1"/>
</dbReference>
<dbReference type="Proteomes" id="UP000198981">
    <property type="component" value="Unassembled WGS sequence"/>
</dbReference>
<dbReference type="InterPro" id="IPR000639">
    <property type="entry name" value="Epox_hydrolase-like"/>
</dbReference>
<dbReference type="PRINTS" id="PR00111">
    <property type="entry name" value="ABHYDROLASE"/>
</dbReference>
<dbReference type="PANTHER" id="PTHR43433:SF4">
    <property type="entry name" value="NON-HEME CHLOROPEROXIDASE-RELATED"/>
    <property type="match status" value="1"/>
</dbReference>